<dbReference type="InterPro" id="IPR046036">
    <property type="entry name" value="DUF5994"/>
</dbReference>
<dbReference type="RefSeq" id="WP_229854066.1">
    <property type="nucleotide sequence ID" value="NZ_BMTD01000004.1"/>
</dbReference>
<accession>A0A918I9A5</accession>
<dbReference type="AlphaFoldDB" id="A0A918I9A5"/>
<proteinExistence type="predicted"/>
<evidence type="ECO:0000313" key="2">
    <source>
        <dbReference type="Proteomes" id="UP000618795"/>
    </source>
</evidence>
<dbReference type="Proteomes" id="UP000618795">
    <property type="component" value="Unassembled WGS sequence"/>
</dbReference>
<gene>
    <name evidence="1" type="ORF">GCM10010260_24910</name>
</gene>
<protein>
    <submittedName>
        <fullName evidence="1">Uncharacterized protein</fullName>
    </submittedName>
</protein>
<sequence length="170" mass="17769">MNAITKPAEGTAPGDGHSYRMPLPRLRLTPDVSHGPLDGAWWPRCDALELELPALVGSLDPSIGTLTRVTVGTAAWPDAPQEVMAPGHVIEVILSDFAAEAHAITVDCGTVGRWELLVIPPDEPAGTASRLLTAAADPENPLSAPRLLALAESGLDGQDTWESEGGSGLR</sequence>
<reference evidence="1" key="1">
    <citation type="journal article" date="2014" name="Int. J. Syst. Evol. Microbiol.">
        <title>Complete genome sequence of Corynebacterium casei LMG S-19264T (=DSM 44701T), isolated from a smear-ripened cheese.</title>
        <authorList>
            <consortium name="US DOE Joint Genome Institute (JGI-PGF)"/>
            <person name="Walter F."/>
            <person name="Albersmeier A."/>
            <person name="Kalinowski J."/>
            <person name="Ruckert C."/>
        </authorList>
    </citation>
    <scope>NUCLEOTIDE SEQUENCE</scope>
    <source>
        <strain evidence="1">JCM 4369</strain>
    </source>
</reference>
<name>A0A918I9A5_9ACTN</name>
<dbReference type="EMBL" id="BMTD01000004">
    <property type="protein sequence ID" value="GGU89666.1"/>
    <property type="molecule type" value="Genomic_DNA"/>
</dbReference>
<keyword evidence="2" id="KW-1185">Reference proteome</keyword>
<comment type="caution">
    <text evidence="1">The sequence shown here is derived from an EMBL/GenBank/DDBJ whole genome shotgun (WGS) entry which is preliminary data.</text>
</comment>
<evidence type="ECO:0000313" key="1">
    <source>
        <dbReference type="EMBL" id="GGU89666.1"/>
    </source>
</evidence>
<reference evidence="1" key="2">
    <citation type="submission" date="2020-09" db="EMBL/GenBank/DDBJ databases">
        <authorList>
            <person name="Sun Q."/>
            <person name="Ohkuma M."/>
        </authorList>
    </citation>
    <scope>NUCLEOTIDE SEQUENCE</scope>
    <source>
        <strain evidence="1">JCM 4369</strain>
    </source>
</reference>
<organism evidence="1 2">
    <name type="scientific">Streptomyces filipinensis</name>
    <dbReference type="NCBI Taxonomy" id="66887"/>
    <lineage>
        <taxon>Bacteria</taxon>
        <taxon>Bacillati</taxon>
        <taxon>Actinomycetota</taxon>
        <taxon>Actinomycetes</taxon>
        <taxon>Kitasatosporales</taxon>
        <taxon>Streptomycetaceae</taxon>
        <taxon>Streptomyces</taxon>
    </lineage>
</organism>
<dbReference type="Pfam" id="PF19457">
    <property type="entry name" value="DUF5994"/>
    <property type="match status" value="1"/>
</dbReference>